<keyword evidence="7" id="KW-1185">Reference proteome</keyword>
<dbReference type="Proteomes" id="UP001597114">
    <property type="component" value="Unassembled WGS sequence"/>
</dbReference>
<organism evidence="6 7">
    <name type="scientific">Pseudonocardia yunnanensis</name>
    <dbReference type="NCBI Taxonomy" id="58107"/>
    <lineage>
        <taxon>Bacteria</taxon>
        <taxon>Bacillati</taxon>
        <taxon>Actinomycetota</taxon>
        <taxon>Actinomycetes</taxon>
        <taxon>Pseudonocardiales</taxon>
        <taxon>Pseudonocardiaceae</taxon>
        <taxon>Pseudonocardia</taxon>
    </lineage>
</organism>
<evidence type="ECO:0000256" key="4">
    <source>
        <dbReference type="PROSITE-ProRule" id="PRU00335"/>
    </source>
</evidence>
<proteinExistence type="predicted"/>
<comment type="caution">
    <text evidence="6">The sequence shown here is derived from an EMBL/GenBank/DDBJ whole genome shotgun (WGS) entry which is preliminary data.</text>
</comment>
<evidence type="ECO:0000256" key="1">
    <source>
        <dbReference type="ARBA" id="ARBA00023015"/>
    </source>
</evidence>
<feature type="DNA-binding region" description="H-T-H motif" evidence="4">
    <location>
        <begin position="32"/>
        <end position="51"/>
    </location>
</feature>
<keyword evidence="2 4" id="KW-0238">DNA-binding</keyword>
<name>A0ABW4EZ27_9PSEU</name>
<dbReference type="Gene3D" id="1.10.10.60">
    <property type="entry name" value="Homeodomain-like"/>
    <property type="match status" value="1"/>
</dbReference>
<dbReference type="InterPro" id="IPR009057">
    <property type="entry name" value="Homeodomain-like_sf"/>
</dbReference>
<dbReference type="Gene3D" id="1.10.357.10">
    <property type="entry name" value="Tetracycline Repressor, domain 2"/>
    <property type="match status" value="1"/>
</dbReference>
<dbReference type="InterPro" id="IPR036271">
    <property type="entry name" value="Tet_transcr_reg_TetR-rel_C_sf"/>
</dbReference>
<dbReference type="InterPro" id="IPR001647">
    <property type="entry name" value="HTH_TetR"/>
</dbReference>
<accession>A0ABW4EZ27</accession>
<dbReference type="PANTHER" id="PTHR47506:SF1">
    <property type="entry name" value="HTH-TYPE TRANSCRIPTIONAL REGULATOR YJDC"/>
    <property type="match status" value="1"/>
</dbReference>
<protein>
    <submittedName>
        <fullName evidence="6">TetR/AcrR family transcriptional regulator</fullName>
    </submittedName>
</protein>
<dbReference type="Pfam" id="PF00440">
    <property type="entry name" value="TetR_N"/>
    <property type="match status" value="1"/>
</dbReference>
<dbReference type="SUPFAM" id="SSF48498">
    <property type="entry name" value="Tetracyclin repressor-like, C-terminal domain"/>
    <property type="match status" value="1"/>
</dbReference>
<evidence type="ECO:0000313" key="7">
    <source>
        <dbReference type="Proteomes" id="UP001597114"/>
    </source>
</evidence>
<dbReference type="EMBL" id="JBHUCO010000024">
    <property type="protein sequence ID" value="MFD1520242.1"/>
    <property type="molecule type" value="Genomic_DNA"/>
</dbReference>
<feature type="domain" description="HTH tetR-type" evidence="5">
    <location>
        <begin position="9"/>
        <end position="69"/>
    </location>
</feature>
<dbReference type="SUPFAM" id="SSF46689">
    <property type="entry name" value="Homeodomain-like"/>
    <property type="match status" value="1"/>
</dbReference>
<evidence type="ECO:0000256" key="2">
    <source>
        <dbReference type="ARBA" id="ARBA00023125"/>
    </source>
</evidence>
<keyword evidence="3" id="KW-0804">Transcription</keyword>
<dbReference type="InterPro" id="IPR011075">
    <property type="entry name" value="TetR_C"/>
</dbReference>
<dbReference type="Pfam" id="PF16925">
    <property type="entry name" value="TetR_C_13"/>
    <property type="match status" value="1"/>
</dbReference>
<dbReference type="PROSITE" id="PS50977">
    <property type="entry name" value="HTH_TETR_2"/>
    <property type="match status" value="1"/>
</dbReference>
<keyword evidence="1" id="KW-0805">Transcription regulation</keyword>
<dbReference type="PANTHER" id="PTHR47506">
    <property type="entry name" value="TRANSCRIPTIONAL REGULATORY PROTEIN"/>
    <property type="match status" value="1"/>
</dbReference>
<reference evidence="7" key="1">
    <citation type="journal article" date="2019" name="Int. J. Syst. Evol. Microbiol.">
        <title>The Global Catalogue of Microorganisms (GCM) 10K type strain sequencing project: providing services to taxonomists for standard genome sequencing and annotation.</title>
        <authorList>
            <consortium name="The Broad Institute Genomics Platform"/>
            <consortium name="The Broad Institute Genome Sequencing Center for Infectious Disease"/>
            <person name="Wu L."/>
            <person name="Ma J."/>
        </authorList>
    </citation>
    <scope>NUCLEOTIDE SEQUENCE [LARGE SCALE GENOMIC DNA]</scope>
    <source>
        <strain evidence="7">CCM 7043</strain>
    </source>
</reference>
<gene>
    <name evidence="6" type="ORF">ACFSJD_22295</name>
</gene>
<evidence type="ECO:0000259" key="5">
    <source>
        <dbReference type="PROSITE" id="PS50977"/>
    </source>
</evidence>
<dbReference type="RefSeq" id="WP_344727536.1">
    <property type="nucleotide sequence ID" value="NZ_BAAAUS010000043.1"/>
</dbReference>
<sequence>MTERGRPRGFDRAEALHRAMEVFWEHGYDGTSIGELTAAMGIRPPSLYAAFGSKEALFREAVALYEEQEGEPTLRAMCDEPTAAAGVEALLRANVLAYTDPDKPTGCMIVLAATTYTPSTAGIRDFLTEQRRSATAAVRDRLARGQASGDVPPGADIDALAAYVSTVQFGMSLQARDGATRDELSAVVDRAMVAVEHLVRPTA</sequence>
<evidence type="ECO:0000256" key="3">
    <source>
        <dbReference type="ARBA" id="ARBA00023163"/>
    </source>
</evidence>
<evidence type="ECO:0000313" key="6">
    <source>
        <dbReference type="EMBL" id="MFD1520242.1"/>
    </source>
</evidence>